<dbReference type="Proteomes" id="UP000728185">
    <property type="component" value="Unassembled WGS sequence"/>
</dbReference>
<comment type="caution">
    <text evidence="2">The sequence shown here is derived from an EMBL/GenBank/DDBJ whole genome shotgun (WGS) entry which is preliminary data.</text>
</comment>
<dbReference type="OrthoDB" id="433474at2759"/>
<keyword evidence="3" id="KW-1185">Reference proteome</keyword>
<dbReference type="EMBL" id="LUCM01000178">
    <property type="protein sequence ID" value="KAA0200968.1"/>
    <property type="molecule type" value="Genomic_DNA"/>
</dbReference>
<evidence type="ECO:0000259" key="1">
    <source>
        <dbReference type="Pfam" id="PF07859"/>
    </source>
</evidence>
<dbReference type="InterPro" id="IPR029058">
    <property type="entry name" value="AB_hydrolase_fold"/>
</dbReference>
<dbReference type="AlphaFoldDB" id="A0A8E0VPT7"/>
<dbReference type="SUPFAM" id="SSF53474">
    <property type="entry name" value="alpha/beta-Hydrolases"/>
    <property type="match status" value="1"/>
</dbReference>
<protein>
    <recommendedName>
        <fullName evidence="1">Alpha/beta hydrolase fold-3 domain-containing protein</fullName>
    </recommendedName>
</protein>
<dbReference type="Pfam" id="PF07859">
    <property type="entry name" value="Abhydrolase_3"/>
    <property type="match status" value="1"/>
</dbReference>
<dbReference type="Gene3D" id="3.40.50.1820">
    <property type="entry name" value="alpha/beta hydrolase"/>
    <property type="match status" value="1"/>
</dbReference>
<accession>A0A8E0VPT7</accession>
<sequence>MYDTINWLKHVKSLDERKFARQNLAKTLHGQSELCRKKAKLDSGVDLAVPYGQNMHDGHGLEAFDWFAPFHIPEETQHVLVYIHGGYWKALDLPESSHWATSVTDFGGIYVGLAYRLAPWQTIQTMPERICYGLKTVFEHSHERISEKTKVSPNIQMHLVGHSAGAQLVIESIAREIRQCKQNGQQEHEAGVNKLWLDSVRSLILLSGIYDLRPLINTSINQSLKIENTQQAWRLSPLSLFAEPDPVIHFPTTIRWLIAWTEFDSPAIIGQSHQMIALLRSYYRQNDGNSKSKSACCEDCVDTFCIAQEDHFSSIEKLYAGVSNCSFLKKLFDFIHM</sequence>
<feature type="domain" description="Alpha/beta hydrolase fold-3" evidence="1">
    <location>
        <begin position="80"/>
        <end position="221"/>
    </location>
</feature>
<reference evidence="2" key="1">
    <citation type="submission" date="2019-05" db="EMBL/GenBank/DDBJ databases">
        <title>Annotation for the trematode Fasciolopsis buski.</title>
        <authorList>
            <person name="Choi Y.-J."/>
        </authorList>
    </citation>
    <scope>NUCLEOTIDE SEQUENCE</scope>
    <source>
        <strain evidence="2">HT</strain>
        <tissue evidence="2">Whole worm</tissue>
    </source>
</reference>
<proteinExistence type="predicted"/>
<dbReference type="InterPro" id="IPR013094">
    <property type="entry name" value="AB_hydrolase_3"/>
</dbReference>
<gene>
    <name evidence="2" type="ORF">FBUS_08604</name>
</gene>
<organism evidence="2 3">
    <name type="scientific">Fasciolopsis buskii</name>
    <dbReference type="NCBI Taxonomy" id="27845"/>
    <lineage>
        <taxon>Eukaryota</taxon>
        <taxon>Metazoa</taxon>
        <taxon>Spiralia</taxon>
        <taxon>Lophotrochozoa</taxon>
        <taxon>Platyhelminthes</taxon>
        <taxon>Trematoda</taxon>
        <taxon>Digenea</taxon>
        <taxon>Plagiorchiida</taxon>
        <taxon>Echinostomata</taxon>
        <taxon>Echinostomatoidea</taxon>
        <taxon>Fasciolidae</taxon>
        <taxon>Fasciolopsis</taxon>
    </lineage>
</organism>
<evidence type="ECO:0000313" key="2">
    <source>
        <dbReference type="EMBL" id="KAA0200968.1"/>
    </source>
</evidence>
<dbReference type="GO" id="GO:0016787">
    <property type="term" value="F:hydrolase activity"/>
    <property type="evidence" value="ECO:0007669"/>
    <property type="project" value="InterPro"/>
</dbReference>
<name>A0A8E0VPT7_9TREM</name>
<evidence type="ECO:0000313" key="3">
    <source>
        <dbReference type="Proteomes" id="UP000728185"/>
    </source>
</evidence>